<dbReference type="PANTHER" id="PTHR15892">
    <property type="entry name" value="MITOCHONDRIAL RIBOSOMAL PROTEIN L30"/>
    <property type="match status" value="1"/>
</dbReference>
<dbReference type="GO" id="GO:0006412">
    <property type="term" value="P:translation"/>
    <property type="evidence" value="ECO:0007669"/>
    <property type="project" value="UniProtKB-UniRule"/>
</dbReference>
<dbReference type="SUPFAM" id="SSF55129">
    <property type="entry name" value="Ribosomal protein L30p/L7e"/>
    <property type="match status" value="1"/>
</dbReference>
<dbReference type="STRING" id="679197.HMPREF9336_03239"/>
<gene>
    <name evidence="5" type="primary">rpmD</name>
    <name evidence="8" type="ORF">HMPREF9336_03239</name>
</gene>
<comment type="caution">
    <text evidence="8">The sequence shown here is derived from an EMBL/GenBank/DDBJ whole genome shotgun (WGS) entry which is preliminary data.</text>
</comment>
<keyword evidence="3 5" id="KW-0689">Ribosomal protein</keyword>
<dbReference type="Gene3D" id="3.30.1390.20">
    <property type="entry name" value="Ribosomal protein L30, ferredoxin-like fold domain"/>
    <property type="match status" value="1"/>
</dbReference>
<dbReference type="PROSITE" id="PS00634">
    <property type="entry name" value="RIBOSOMAL_L30"/>
    <property type="match status" value="1"/>
</dbReference>
<dbReference type="RefSeq" id="WP_007472088.1">
    <property type="nucleotide sequence ID" value="NZ_KI391953.1"/>
</dbReference>
<evidence type="ECO:0000313" key="8">
    <source>
        <dbReference type="EMBL" id="EFV11905.1"/>
    </source>
</evidence>
<dbReference type="PANTHER" id="PTHR15892:SF2">
    <property type="entry name" value="LARGE RIBOSOMAL SUBUNIT PROTEIN UL30M"/>
    <property type="match status" value="1"/>
</dbReference>
<evidence type="ECO:0000256" key="6">
    <source>
        <dbReference type="RuleBase" id="RU003734"/>
    </source>
</evidence>
<evidence type="ECO:0000256" key="1">
    <source>
        <dbReference type="ARBA" id="ARBA00007594"/>
    </source>
</evidence>
<dbReference type="InterPro" id="IPR036919">
    <property type="entry name" value="Ribo_uL30_ferredoxin-like_sf"/>
</dbReference>
<keyword evidence="9" id="KW-1185">Reference proteome</keyword>
<dbReference type="NCBIfam" id="TIGR01308">
    <property type="entry name" value="rpmD_bact"/>
    <property type="match status" value="1"/>
</dbReference>
<evidence type="ECO:0000256" key="3">
    <source>
        <dbReference type="ARBA" id="ARBA00022980"/>
    </source>
</evidence>
<dbReference type="GO" id="GO:0003735">
    <property type="term" value="F:structural constituent of ribosome"/>
    <property type="evidence" value="ECO:0007669"/>
    <property type="project" value="InterPro"/>
</dbReference>
<evidence type="ECO:0000256" key="5">
    <source>
        <dbReference type="HAMAP-Rule" id="MF_01371"/>
    </source>
</evidence>
<dbReference type="HOGENOM" id="CLU_131047_2_0_11"/>
<dbReference type="Proteomes" id="UP000004816">
    <property type="component" value="Unassembled WGS sequence"/>
</dbReference>
<evidence type="ECO:0000259" key="7">
    <source>
        <dbReference type="Pfam" id="PF00327"/>
    </source>
</evidence>
<name>E5XUR7_SEGRC</name>
<dbReference type="Pfam" id="PF00327">
    <property type="entry name" value="Ribosomal_L30"/>
    <property type="match status" value="1"/>
</dbReference>
<protein>
    <recommendedName>
        <fullName evidence="5">Large ribosomal subunit protein uL30</fullName>
    </recommendedName>
</protein>
<dbReference type="GO" id="GO:0022625">
    <property type="term" value="C:cytosolic large ribosomal subunit"/>
    <property type="evidence" value="ECO:0007669"/>
    <property type="project" value="TreeGrafter"/>
</dbReference>
<dbReference type="InterPro" id="IPR005996">
    <property type="entry name" value="Ribosomal_uL30_bac-type"/>
</dbReference>
<comment type="subunit">
    <text evidence="2 5">Part of the 50S ribosomal subunit.</text>
</comment>
<evidence type="ECO:0000256" key="2">
    <source>
        <dbReference type="ARBA" id="ARBA00011838"/>
    </source>
</evidence>
<organism evidence="8 9">
    <name type="scientific">Segniliparus rugosus (strain ATCC BAA-974 / DSM 45345 / CCUG 50838 / CIP 108380 / JCM 13579 / CDC 945)</name>
    <dbReference type="NCBI Taxonomy" id="679197"/>
    <lineage>
        <taxon>Bacteria</taxon>
        <taxon>Bacillati</taxon>
        <taxon>Actinomycetota</taxon>
        <taxon>Actinomycetes</taxon>
        <taxon>Mycobacteriales</taxon>
        <taxon>Segniliparaceae</taxon>
        <taxon>Segniliparus</taxon>
    </lineage>
</organism>
<dbReference type="InterPro" id="IPR016082">
    <property type="entry name" value="Ribosomal_uL30_ferredoxin-like"/>
</dbReference>
<dbReference type="PIRSF" id="PIRSF002211">
    <property type="entry name" value="Ribosomal_L30_bac-type"/>
    <property type="match status" value="1"/>
</dbReference>
<evidence type="ECO:0000256" key="4">
    <source>
        <dbReference type="ARBA" id="ARBA00023274"/>
    </source>
</evidence>
<dbReference type="InterPro" id="IPR018038">
    <property type="entry name" value="Ribosomal_uL30_CS"/>
</dbReference>
<dbReference type="CDD" id="cd01658">
    <property type="entry name" value="Ribosomal_L30"/>
    <property type="match status" value="1"/>
</dbReference>
<evidence type="ECO:0000313" key="9">
    <source>
        <dbReference type="Proteomes" id="UP000004816"/>
    </source>
</evidence>
<accession>E5XUR7</accession>
<keyword evidence="4 5" id="KW-0687">Ribonucleoprotein</keyword>
<dbReference type="EMBL" id="ACZI02000001">
    <property type="protein sequence ID" value="EFV11905.1"/>
    <property type="molecule type" value="Genomic_DNA"/>
</dbReference>
<dbReference type="eggNOG" id="COG1841">
    <property type="taxonomic scope" value="Bacteria"/>
</dbReference>
<reference evidence="8 9" key="1">
    <citation type="journal article" date="2011" name="Stand. Genomic Sci.">
        <title>High quality draft genome sequence of Segniliparus rugosus CDC 945(T)= (ATCC BAA-974(T)).</title>
        <authorList>
            <person name="Earl A.M."/>
            <person name="Desjardins C.A."/>
            <person name="Fitzgerald M.G."/>
            <person name="Arachchi H.M."/>
            <person name="Zeng Q."/>
            <person name="Mehta T."/>
            <person name="Griggs A."/>
            <person name="Birren B.W."/>
            <person name="Toney N.C."/>
            <person name="Carr J."/>
            <person name="Posey J."/>
            <person name="Butler W.R."/>
        </authorList>
    </citation>
    <scope>NUCLEOTIDE SEQUENCE [LARGE SCALE GENOMIC DNA]</scope>
    <source>
        <strain evidence="9">ATCC BAA-974 / DSM 45345 / CCUG 50838 / CIP 108380 / JCM 13579 / CDC 945</strain>
    </source>
</reference>
<proteinExistence type="inferred from homology"/>
<feature type="domain" description="Large ribosomal subunit protein uL30-like ferredoxin-like fold" evidence="7">
    <location>
        <begin position="4"/>
        <end position="54"/>
    </location>
</feature>
<comment type="similarity">
    <text evidence="1 5 6">Belongs to the universal ribosomal protein uL30 family.</text>
</comment>
<sequence>MSELKVTQIKSTIGVKPKTREALRTLGLKRIRHSVVRPDDAQNRGLLQVVRHLVVVEPVTEEKKK</sequence>
<dbReference type="OrthoDB" id="9812790at2"/>
<dbReference type="AlphaFoldDB" id="E5XUR7"/>
<dbReference type="HAMAP" id="MF_01371_B">
    <property type="entry name" value="Ribosomal_uL30_B"/>
    <property type="match status" value="1"/>
</dbReference>